<protein>
    <submittedName>
        <fullName evidence="2">Uncharacterized protein</fullName>
    </submittedName>
</protein>
<sequence>MKYLLLPLAVILLSCVCQALEEGCHVWIIKTDPKTAASITSALAKDDLSSDKIDETITKLIKGRKVEEIARCRAENAITERQTFDELTDVFSIRGVGELNQLGRFLNMENHLNTAKGLCSSHLHSTSLTKLDSYKLKHVETNSAFTFQANKWSLANFSREEDSTTLTLINAVTNQANQQTINTPSQETYTFELHEVSSSDITKFNKSTPSTRQKAIKWLKSRGSEIYAHKLTSQAGERSQHENRVNWFYEDAGSYTTAQMGYIAYIRSLQTSHDRGSLFLWTKVEWTIPDKPKEKPDYDFRIKSKFNSNETKVFFPTILNNDADKRLALFITATISGPKNKAPTNYGRSSSTQKYTHQYIVPVDFLNTLRERQDKKNPQPGKDSWERGLNPVRVKQLLSSEGIDFPEKTNVMFSSRDSIVTLFHSKEAHDAFKKLLESF</sequence>
<dbReference type="Proteomes" id="UP001424741">
    <property type="component" value="Unassembled WGS sequence"/>
</dbReference>
<comment type="caution">
    <text evidence="2">The sequence shown here is derived from an EMBL/GenBank/DDBJ whole genome shotgun (WGS) entry which is preliminary data.</text>
</comment>
<proteinExistence type="predicted"/>
<accession>A0ABP9UZI4</accession>
<name>A0ABP9UZI4_9BACT</name>
<dbReference type="EMBL" id="BAABRL010000005">
    <property type="protein sequence ID" value="GAA5495628.1"/>
    <property type="molecule type" value="Genomic_DNA"/>
</dbReference>
<reference evidence="2 3" key="1">
    <citation type="submission" date="2024-02" db="EMBL/GenBank/DDBJ databases">
        <title>Rubritalea halochordaticola NBRC 107102.</title>
        <authorList>
            <person name="Ichikawa N."/>
            <person name="Katano-Makiyama Y."/>
            <person name="Hidaka K."/>
        </authorList>
    </citation>
    <scope>NUCLEOTIDE SEQUENCE [LARGE SCALE GENOMIC DNA]</scope>
    <source>
        <strain evidence="2 3">NBRC 107102</strain>
    </source>
</reference>
<keyword evidence="1" id="KW-0732">Signal</keyword>
<gene>
    <name evidence="2" type="ORF">Rhal01_01807</name>
</gene>
<dbReference type="PROSITE" id="PS51257">
    <property type="entry name" value="PROKAR_LIPOPROTEIN"/>
    <property type="match status" value="1"/>
</dbReference>
<feature type="signal peptide" evidence="1">
    <location>
        <begin position="1"/>
        <end position="19"/>
    </location>
</feature>
<dbReference type="RefSeq" id="WP_346188394.1">
    <property type="nucleotide sequence ID" value="NZ_BAABRL010000005.1"/>
</dbReference>
<keyword evidence="3" id="KW-1185">Reference proteome</keyword>
<evidence type="ECO:0000256" key="1">
    <source>
        <dbReference type="SAM" id="SignalP"/>
    </source>
</evidence>
<evidence type="ECO:0000313" key="2">
    <source>
        <dbReference type="EMBL" id="GAA5495628.1"/>
    </source>
</evidence>
<feature type="chain" id="PRO_5045949947" evidence="1">
    <location>
        <begin position="20"/>
        <end position="439"/>
    </location>
</feature>
<organism evidence="2 3">
    <name type="scientific">Rubritalea halochordaticola</name>
    <dbReference type="NCBI Taxonomy" id="714537"/>
    <lineage>
        <taxon>Bacteria</taxon>
        <taxon>Pseudomonadati</taxon>
        <taxon>Verrucomicrobiota</taxon>
        <taxon>Verrucomicrobiia</taxon>
        <taxon>Verrucomicrobiales</taxon>
        <taxon>Rubritaleaceae</taxon>
        <taxon>Rubritalea</taxon>
    </lineage>
</organism>
<evidence type="ECO:0000313" key="3">
    <source>
        <dbReference type="Proteomes" id="UP001424741"/>
    </source>
</evidence>